<dbReference type="GO" id="GO:0015774">
    <property type="term" value="P:polysaccharide transport"/>
    <property type="evidence" value="ECO:0007669"/>
    <property type="project" value="UniProtKB-KW"/>
</dbReference>
<dbReference type="EMBL" id="CP076448">
    <property type="protein sequence ID" value="QXM25015.1"/>
    <property type="molecule type" value="Genomic_DNA"/>
</dbReference>
<dbReference type="KEGG" id="elio:KO353_01800"/>
<accession>A0A975YJP9</accession>
<keyword evidence="12" id="KW-1185">Reference proteome</keyword>
<comment type="subcellular location">
    <subcellularLocation>
        <location evidence="9">Cell inner membrane</location>
        <topology evidence="9">Multi-pass membrane protein</topology>
    </subcellularLocation>
    <subcellularLocation>
        <location evidence="1">Cell membrane</location>
        <topology evidence="1">Multi-pass membrane protein</topology>
    </subcellularLocation>
</comment>
<sequence length="280" mass="31168">MLARTAPSSAFYHCDSAHPQRLQRALADLAKGFARWRLALSLARLDIRNRYRGSVLGPFWLTLSTAIMVCGIGLLYSQLFQMPLSAYLPFLTVSLLIWNMIAQTVSDACTSLVSAEAIIRQMPLPYTVHVLRFLLRNALIAAHNLPLILIVFLLFGVLPGWTALMALVGLGLIAVNAFAIGMFLGMICARFRDVQQIVASVMQLAFFLSPVLWKPELLNELQVLLPLNPFYVLMQTVRGPLLENGAPPLIWACAVLYTILTSAIAFGFFARFRARIAFWV</sequence>
<evidence type="ECO:0000313" key="12">
    <source>
        <dbReference type="Proteomes" id="UP000694001"/>
    </source>
</evidence>
<dbReference type="InterPro" id="IPR013525">
    <property type="entry name" value="ABC2_TM"/>
</dbReference>
<dbReference type="GO" id="GO:0140359">
    <property type="term" value="F:ABC-type transporter activity"/>
    <property type="evidence" value="ECO:0007669"/>
    <property type="project" value="InterPro"/>
</dbReference>
<dbReference type="PANTHER" id="PTHR30413">
    <property type="entry name" value="INNER MEMBRANE TRANSPORT PERMEASE"/>
    <property type="match status" value="1"/>
</dbReference>
<evidence type="ECO:0000256" key="7">
    <source>
        <dbReference type="ARBA" id="ARBA00023047"/>
    </source>
</evidence>
<keyword evidence="7" id="KW-0625">Polysaccharide transport</keyword>
<keyword evidence="6 9" id="KW-1133">Transmembrane helix</keyword>
<evidence type="ECO:0000256" key="4">
    <source>
        <dbReference type="ARBA" id="ARBA00022475"/>
    </source>
</evidence>
<reference evidence="11" key="1">
    <citation type="submission" date="2021-06" db="EMBL/GenBank/DDBJ databases">
        <title>Elioraea tepida, sp. nov., a moderately thermophilic aerobic anoxygenic phototrophic bacterium isolated from an alkaline siliceous hot spring mat community in Yellowstone National Park, WY, USA.</title>
        <authorList>
            <person name="Saini M.K."/>
            <person name="Yoshida S."/>
            <person name="Sebastian A."/>
            <person name="Hirose S."/>
            <person name="Hara E."/>
            <person name="Tamaki H."/>
            <person name="Soulier N.T."/>
            <person name="Albert I."/>
            <person name="Hanada S."/>
            <person name="Bryant D.A."/>
            <person name="Tank M."/>
        </authorList>
    </citation>
    <scope>NUCLEOTIDE SEQUENCE</scope>
    <source>
        <strain evidence="11">MS-P2</strain>
    </source>
</reference>
<comment type="caution">
    <text evidence="9">Lacks conserved residue(s) required for the propagation of feature annotation.</text>
</comment>
<feature type="transmembrane region" description="Helical" evidence="9">
    <location>
        <begin position="139"/>
        <end position="158"/>
    </location>
</feature>
<dbReference type="AlphaFoldDB" id="A0A975YJP9"/>
<dbReference type="RefSeq" id="WP_218286071.1">
    <property type="nucleotide sequence ID" value="NZ_CP076448.1"/>
</dbReference>
<keyword evidence="7" id="KW-0762">Sugar transport</keyword>
<dbReference type="GO" id="GO:0015920">
    <property type="term" value="P:lipopolysaccharide transport"/>
    <property type="evidence" value="ECO:0007669"/>
    <property type="project" value="TreeGrafter"/>
</dbReference>
<keyword evidence="5 9" id="KW-0812">Transmembrane</keyword>
<evidence type="ECO:0000256" key="3">
    <source>
        <dbReference type="ARBA" id="ARBA00022448"/>
    </source>
</evidence>
<dbReference type="GO" id="GO:0005886">
    <property type="term" value="C:plasma membrane"/>
    <property type="evidence" value="ECO:0007669"/>
    <property type="project" value="UniProtKB-SubCell"/>
</dbReference>
<keyword evidence="3 9" id="KW-0813">Transport</keyword>
<feature type="transmembrane region" description="Helical" evidence="9">
    <location>
        <begin position="249"/>
        <end position="270"/>
    </location>
</feature>
<feature type="transmembrane region" description="Helical" evidence="9">
    <location>
        <begin position="55"/>
        <end position="76"/>
    </location>
</feature>
<feature type="transmembrane region" description="Helical" evidence="9">
    <location>
        <begin position="197"/>
        <end position="213"/>
    </location>
</feature>
<evidence type="ECO:0000256" key="2">
    <source>
        <dbReference type="ARBA" id="ARBA00007783"/>
    </source>
</evidence>
<protein>
    <recommendedName>
        <fullName evidence="9">Transport permease protein</fullName>
    </recommendedName>
</protein>
<organism evidence="11 12">
    <name type="scientific">Elioraea tepida</name>
    <dbReference type="NCBI Taxonomy" id="2843330"/>
    <lineage>
        <taxon>Bacteria</taxon>
        <taxon>Pseudomonadati</taxon>
        <taxon>Pseudomonadota</taxon>
        <taxon>Alphaproteobacteria</taxon>
        <taxon>Acetobacterales</taxon>
        <taxon>Elioraeaceae</taxon>
        <taxon>Elioraea</taxon>
    </lineage>
</organism>
<feature type="domain" description="ABC transmembrane type-2" evidence="10">
    <location>
        <begin position="56"/>
        <end position="272"/>
    </location>
</feature>
<evidence type="ECO:0000256" key="5">
    <source>
        <dbReference type="ARBA" id="ARBA00022692"/>
    </source>
</evidence>
<proteinExistence type="inferred from homology"/>
<keyword evidence="8 9" id="KW-0472">Membrane</keyword>
<evidence type="ECO:0000256" key="9">
    <source>
        <dbReference type="RuleBase" id="RU361157"/>
    </source>
</evidence>
<dbReference type="Proteomes" id="UP000694001">
    <property type="component" value="Chromosome"/>
</dbReference>
<comment type="similarity">
    <text evidence="2 9">Belongs to the ABC-2 integral membrane protein family.</text>
</comment>
<evidence type="ECO:0000256" key="1">
    <source>
        <dbReference type="ARBA" id="ARBA00004651"/>
    </source>
</evidence>
<gene>
    <name evidence="11" type="ORF">KO353_01800</name>
</gene>
<dbReference type="PANTHER" id="PTHR30413:SF10">
    <property type="entry name" value="CAPSULE POLYSACCHARIDE EXPORT INNER-MEMBRANE PROTEIN CTRC"/>
    <property type="match status" value="1"/>
</dbReference>
<dbReference type="PROSITE" id="PS51012">
    <property type="entry name" value="ABC_TM2"/>
    <property type="match status" value="1"/>
</dbReference>
<evidence type="ECO:0000313" key="11">
    <source>
        <dbReference type="EMBL" id="QXM25015.1"/>
    </source>
</evidence>
<feature type="transmembrane region" description="Helical" evidence="9">
    <location>
        <begin position="164"/>
        <end position="185"/>
    </location>
</feature>
<dbReference type="InterPro" id="IPR047817">
    <property type="entry name" value="ABC2_TM_bact-type"/>
</dbReference>
<keyword evidence="4 9" id="KW-1003">Cell membrane</keyword>
<evidence type="ECO:0000256" key="6">
    <source>
        <dbReference type="ARBA" id="ARBA00022989"/>
    </source>
</evidence>
<name>A0A975YJP9_9PROT</name>
<evidence type="ECO:0000259" key="10">
    <source>
        <dbReference type="PROSITE" id="PS51012"/>
    </source>
</evidence>
<evidence type="ECO:0000256" key="8">
    <source>
        <dbReference type="ARBA" id="ARBA00023136"/>
    </source>
</evidence>
<dbReference type="Pfam" id="PF01061">
    <property type="entry name" value="ABC2_membrane"/>
    <property type="match status" value="1"/>
</dbReference>